<dbReference type="GO" id="GO:0016491">
    <property type="term" value="F:oxidoreductase activity"/>
    <property type="evidence" value="ECO:0007669"/>
    <property type="project" value="UniProtKB-KW"/>
</dbReference>
<evidence type="ECO:0000256" key="1">
    <source>
        <dbReference type="ARBA" id="ARBA00006484"/>
    </source>
</evidence>
<dbReference type="EMBL" id="CP042906">
    <property type="protein sequence ID" value="QEX19066.1"/>
    <property type="molecule type" value="Genomic_DNA"/>
</dbReference>
<protein>
    <submittedName>
        <fullName evidence="3">Oxidoreductase</fullName>
    </submittedName>
</protein>
<evidence type="ECO:0000256" key="2">
    <source>
        <dbReference type="ARBA" id="ARBA00023002"/>
    </source>
</evidence>
<dbReference type="PANTHER" id="PTHR43943">
    <property type="entry name" value="DEHYDROGENASE/REDUCTASE (SDR FAMILY) MEMBER 4"/>
    <property type="match status" value="1"/>
</dbReference>
<evidence type="ECO:0000313" key="3">
    <source>
        <dbReference type="EMBL" id="QEX19066.1"/>
    </source>
</evidence>
<dbReference type="KEGG" id="htq:FRZ44_43780"/>
<dbReference type="InterPro" id="IPR036291">
    <property type="entry name" value="NAD(P)-bd_dom_sf"/>
</dbReference>
<sequence>MDLHLTGKKALVTGATRGIGNAIARGLLSERCDVAICARDARAVEASVRELSRGGAQVFGKAIDVRDREALIGWVEASAKELGGIDILVANASGLAHGVTPEAFRTAFEIDLMHTVNAVEAAIPYLKRSKAGAIVAIASISGSEDYGYDSSSYGSLKAALQFYMKSVSRHLAPHGIRANVVSPGTTYFKGGYWHKVEEEEPQTFAETIKANPLGRMATPEEIANMVLFAASPAASFVTGANLVVDGGMTQRIPN</sequence>
<accession>A0A5J6MW59</accession>
<name>A0A5J6MW59_9PROT</name>
<dbReference type="Proteomes" id="UP000326202">
    <property type="component" value="Chromosome"/>
</dbReference>
<keyword evidence="4" id="KW-1185">Reference proteome</keyword>
<dbReference type="InterPro" id="IPR002347">
    <property type="entry name" value="SDR_fam"/>
</dbReference>
<proteinExistence type="inferred from homology"/>
<dbReference type="PANTHER" id="PTHR43943:SF17">
    <property type="entry name" value="3-PHENYLPROPIONATE-DIHYDRODIOL_CINNAMIC ACID-DIHYDRODIOL DEHYDROGENASE"/>
    <property type="match status" value="1"/>
</dbReference>
<dbReference type="RefSeq" id="WP_151179160.1">
    <property type="nucleotide sequence ID" value="NZ_CP042906.1"/>
</dbReference>
<gene>
    <name evidence="3" type="ORF">FRZ44_43780</name>
</gene>
<dbReference type="Pfam" id="PF13561">
    <property type="entry name" value="adh_short_C2"/>
    <property type="match status" value="1"/>
</dbReference>
<evidence type="ECO:0000313" key="4">
    <source>
        <dbReference type="Proteomes" id="UP000326202"/>
    </source>
</evidence>
<dbReference type="Gene3D" id="3.40.50.720">
    <property type="entry name" value="NAD(P)-binding Rossmann-like Domain"/>
    <property type="match status" value="1"/>
</dbReference>
<dbReference type="AlphaFoldDB" id="A0A5J6MW59"/>
<comment type="similarity">
    <text evidence="1">Belongs to the short-chain dehydrogenases/reductases (SDR) family.</text>
</comment>
<dbReference type="OrthoDB" id="9793325at2"/>
<reference evidence="3 4" key="1">
    <citation type="submission" date="2019-08" db="EMBL/GenBank/DDBJ databases">
        <title>Hyperibacter terrae gen. nov., sp. nov. and Hyperibacter viscosus sp. nov., two new members in the family Rhodospirillaceae isolated from the rhizosphere of Hypericum perforatum.</title>
        <authorList>
            <person name="Noviana Z."/>
        </authorList>
    </citation>
    <scope>NUCLEOTIDE SEQUENCE [LARGE SCALE GENOMIC DNA]</scope>
    <source>
        <strain evidence="3 4">R5913</strain>
    </source>
</reference>
<dbReference type="PRINTS" id="PR00081">
    <property type="entry name" value="GDHRDH"/>
</dbReference>
<dbReference type="SUPFAM" id="SSF51735">
    <property type="entry name" value="NAD(P)-binding Rossmann-fold domains"/>
    <property type="match status" value="1"/>
</dbReference>
<dbReference type="FunFam" id="3.40.50.720:FF:000084">
    <property type="entry name" value="Short-chain dehydrogenase reductase"/>
    <property type="match status" value="1"/>
</dbReference>
<keyword evidence="2" id="KW-0560">Oxidoreductase</keyword>
<organism evidence="3 4">
    <name type="scientific">Hypericibacter terrae</name>
    <dbReference type="NCBI Taxonomy" id="2602015"/>
    <lineage>
        <taxon>Bacteria</taxon>
        <taxon>Pseudomonadati</taxon>
        <taxon>Pseudomonadota</taxon>
        <taxon>Alphaproteobacteria</taxon>
        <taxon>Rhodospirillales</taxon>
        <taxon>Dongiaceae</taxon>
        <taxon>Hypericibacter</taxon>
    </lineage>
</organism>